<gene>
    <name evidence="2" type="ORF">PXEA_LOCUS24977</name>
</gene>
<keyword evidence="3" id="KW-1185">Reference proteome</keyword>
<protein>
    <submittedName>
        <fullName evidence="2">Uncharacterized protein</fullName>
    </submittedName>
</protein>
<keyword evidence="1" id="KW-1133">Transmembrane helix</keyword>
<organism evidence="2 3">
    <name type="scientific">Protopolystoma xenopodis</name>
    <dbReference type="NCBI Taxonomy" id="117903"/>
    <lineage>
        <taxon>Eukaryota</taxon>
        <taxon>Metazoa</taxon>
        <taxon>Spiralia</taxon>
        <taxon>Lophotrochozoa</taxon>
        <taxon>Platyhelminthes</taxon>
        <taxon>Monogenea</taxon>
        <taxon>Polyopisthocotylea</taxon>
        <taxon>Polystomatidea</taxon>
        <taxon>Polystomatidae</taxon>
        <taxon>Protopolystoma</taxon>
    </lineage>
</organism>
<name>A0A3S5CLS5_9PLAT</name>
<accession>A0A3S5CLS5</accession>
<reference evidence="2" key="1">
    <citation type="submission" date="2018-11" db="EMBL/GenBank/DDBJ databases">
        <authorList>
            <consortium name="Pathogen Informatics"/>
        </authorList>
    </citation>
    <scope>NUCLEOTIDE SEQUENCE</scope>
</reference>
<evidence type="ECO:0000256" key="1">
    <source>
        <dbReference type="SAM" id="Phobius"/>
    </source>
</evidence>
<dbReference type="Proteomes" id="UP000784294">
    <property type="component" value="Unassembled WGS sequence"/>
</dbReference>
<dbReference type="EMBL" id="CAAALY010123636">
    <property type="protein sequence ID" value="VEL31537.1"/>
    <property type="molecule type" value="Genomic_DNA"/>
</dbReference>
<feature type="transmembrane region" description="Helical" evidence="1">
    <location>
        <begin position="182"/>
        <end position="205"/>
    </location>
</feature>
<keyword evidence="1" id="KW-0812">Transmembrane</keyword>
<evidence type="ECO:0000313" key="2">
    <source>
        <dbReference type="EMBL" id="VEL31537.1"/>
    </source>
</evidence>
<sequence>MICLLVGPSGQDESPKCSLISVRSCACPPPYVGRNDHKMVACGLKVNETGEIVYGLPVDRNNQPVSRLLDAVVEAPATPCLPTDCQPLYKWCEWGVWTAWSRVCGEKAYQQRRRYRGCCELAQWKPELIAHACSSHLNLYPRPKLPGKALERQTRETTKSCTNLSQLLASVEGKGDDDVEKALLGLAVISLVTLIVSLVLVVYYVRLE</sequence>
<dbReference type="AlphaFoldDB" id="A0A3S5CLS5"/>
<keyword evidence="1" id="KW-0472">Membrane</keyword>
<proteinExistence type="predicted"/>
<evidence type="ECO:0000313" key="3">
    <source>
        <dbReference type="Proteomes" id="UP000784294"/>
    </source>
</evidence>
<comment type="caution">
    <text evidence="2">The sequence shown here is derived from an EMBL/GenBank/DDBJ whole genome shotgun (WGS) entry which is preliminary data.</text>
</comment>